<gene>
    <name evidence="2" type="ORF">DN752_10890</name>
</gene>
<dbReference type="SUPFAM" id="SSF53649">
    <property type="entry name" value="Alkaline phosphatase-like"/>
    <property type="match status" value="1"/>
</dbReference>
<dbReference type="KEGG" id="est:DN752_10890"/>
<dbReference type="InterPro" id="IPR052701">
    <property type="entry name" value="GAG_Ulvan_Degrading_Sulfatases"/>
</dbReference>
<dbReference type="Proteomes" id="UP000248688">
    <property type="component" value="Chromosome"/>
</dbReference>
<dbReference type="EMBL" id="CP030041">
    <property type="protein sequence ID" value="AWW30588.1"/>
    <property type="molecule type" value="Genomic_DNA"/>
</dbReference>
<evidence type="ECO:0000313" key="2">
    <source>
        <dbReference type="EMBL" id="AWW30588.1"/>
    </source>
</evidence>
<dbReference type="AlphaFoldDB" id="A0A2Z4IJ85"/>
<feature type="domain" description="Sulfatase N-terminal" evidence="1">
    <location>
        <begin position="32"/>
        <end position="417"/>
    </location>
</feature>
<dbReference type="InterPro" id="IPR017850">
    <property type="entry name" value="Alkaline_phosphatase_core_sf"/>
</dbReference>
<dbReference type="Gene3D" id="3.40.720.10">
    <property type="entry name" value="Alkaline Phosphatase, subunit A"/>
    <property type="match status" value="1"/>
</dbReference>
<protein>
    <submittedName>
        <fullName evidence="2">Sulfatase</fullName>
    </submittedName>
</protein>
<organism evidence="2 3">
    <name type="scientific">Echinicola strongylocentroti</name>
    <dbReference type="NCBI Taxonomy" id="1795355"/>
    <lineage>
        <taxon>Bacteria</taxon>
        <taxon>Pseudomonadati</taxon>
        <taxon>Bacteroidota</taxon>
        <taxon>Cytophagia</taxon>
        <taxon>Cytophagales</taxon>
        <taxon>Cyclobacteriaceae</taxon>
        <taxon>Echinicola</taxon>
    </lineage>
</organism>
<dbReference type="OrthoDB" id="9764377at2"/>
<dbReference type="CDD" id="cd16145">
    <property type="entry name" value="ARS_like"/>
    <property type="match status" value="1"/>
</dbReference>
<proteinExistence type="predicted"/>
<reference evidence="2 3" key="1">
    <citation type="submission" date="2018-06" db="EMBL/GenBank/DDBJ databases">
        <title>Echinicola strongylocentroti sp. nov., isolated from a sea urchin Strongylocentrotus intermedius.</title>
        <authorList>
            <person name="Bae S.S."/>
        </authorList>
    </citation>
    <scope>NUCLEOTIDE SEQUENCE [LARGE SCALE GENOMIC DNA]</scope>
    <source>
        <strain evidence="2 3">MEBiC08714</strain>
    </source>
</reference>
<dbReference type="PANTHER" id="PTHR43751:SF3">
    <property type="entry name" value="SULFATASE N-TERMINAL DOMAIN-CONTAINING PROTEIN"/>
    <property type="match status" value="1"/>
</dbReference>
<dbReference type="Gene3D" id="3.30.1120.10">
    <property type="match status" value="1"/>
</dbReference>
<dbReference type="RefSeq" id="WP_112783969.1">
    <property type="nucleotide sequence ID" value="NZ_CP030041.1"/>
</dbReference>
<dbReference type="PANTHER" id="PTHR43751">
    <property type="entry name" value="SULFATASE"/>
    <property type="match status" value="1"/>
</dbReference>
<name>A0A2Z4IJ85_9BACT</name>
<sequence length="534" mass="60176">MINETIARFLCFTLICLSVLGCKNGDQTPSKPNIILIYADDLGKGMLSHEGQQHLSTPNIDRLAAEGMKFTNASGSMLCAPARASLITGLHDCHDPAFPITDGTLYQRVGDSTYSVKEIEQMINTTLAPIPDSQVFLGQVAQEAGYVTGQFGKLEWGFSVSDHQMQRHGWDQYFGYLDHNRAHGFYPPYLFENGQLVNIPGNTRADCGKTIELETQKAYDDRWDMTGKAVYSQDLFMDKVLGFIRSNKDQPFFLYFPTQLPHGPVAVPSVHPEVAASTELTQIEKEYASMVKMLDDNVGQILEELDRLQLAENTMVIFTSDNGHEIYYTKEGRVLKPYTNMQTGERFDNLDDKYYSELAGDIFNGNNGRAGMKRSNLQGGLEVPLIVRWPGHTPAGSTSDLLVTNYDWLPTVAEVTGFQKEFDTDGISFMQEVTDKEQANTHEFIVHSSFEGPTLIAADGWKLRYFIRKDTFELFYLPDDYKETNDLSANNPERLEKMKKQLLAACHGDYTNGWYKPAVNQLNVEAMWKNKQGN</sequence>
<keyword evidence="3" id="KW-1185">Reference proteome</keyword>
<accession>A0A2Z4IJ85</accession>
<evidence type="ECO:0000259" key="1">
    <source>
        <dbReference type="Pfam" id="PF00884"/>
    </source>
</evidence>
<dbReference type="Pfam" id="PF00884">
    <property type="entry name" value="Sulfatase"/>
    <property type="match status" value="1"/>
</dbReference>
<evidence type="ECO:0000313" key="3">
    <source>
        <dbReference type="Proteomes" id="UP000248688"/>
    </source>
</evidence>
<dbReference type="InterPro" id="IPR000917">
    <property type="entry name" value="Sulfatase_N"/>
</dbReference>